<organism evidence="2">
    <name type="scientific">Lygus hesperus</name>
    <name type="common">Western plant bug</name>
    <dbReference type="NCBI Taxonomy" id="30085"/>
    <lineage>
        <taxon>Eukaryota</taxon>
        <taxon>Metazoa</taxon>
        <taxon>Ecdysozoa</taxon>
        <taxon>Arthropoda</taxon>
        <taxon>Hexapoda</taxon>
        <taxon>Insecta</taxon>
        <taxon>Pterygota</taxon>
        <taxon>Neoptera</taxon>
        <taxon>Paraneoptera</taxon>
        <taxon>Hemiptera</taxon>
        <taxon>Heteroptera</taxon>
        <taxon>Panheteroptera</taxon>
        <taxon>Cimicomorpha</taxon>
        <taxon>Miridae</taxon>
        <taxon>Mirini</taxon>
        <taxon>Lygus</taxon>
    </lineage>
</organism>
<evidence type="ECO:0000313" key="2">
    <source>
        <dbReference type="EMBL" id="JAG08195.1"/>
    </source>
</evidence>
<dbReference type="AlphaFoldDB" id="A0A0A9WTM2"/>
<feature type="non-terminal residue" evidence="2">
    <location>
        <position position="121"/>
    </location>
</feature>
<feature type="region of interest" description="Disordered" evidence="1">
    <location>
        <begin position="1"/>
        <end position="35"/>
    </location>
</feature>
<gene>
    <name evidence="2" type="primary">csgB</name>
    <name evidence="2" type="ORF">CM83_104709</name>
</gene>
<reference evidence="2" key="2">
    <citation type="submission" date="2014-07" db="EMBL/GenBank/DDBJ databases">
        <authorList>
            <person name="Hull J."/>
        </authorList>
    </citation>
    <scope>NUCLEOTIDE SEQUENCE</scope>
</reference>
<proteinExistence type="predicted"/>
<dbReference type="EMBL" id="GBHO01035409">
    <property type="protein sequence ID" value="JAG08195.1"/>
    <property type="molecule type" value="Transcribed_RNA"/>
</dbReference>
<protein>
    <submittedName>
        <fullName evidence="2">Minor curlin subunit</fullName>
    </submittedName>
</protein>
<reference evidence="2" key="1">
    <citation type="journal article" date="2014" name="PLoS ONE">
        <title>Transcriptome-Based Identification of ABC Transporters in the Western Tarnished Plant Bug Lygus hesperus.</title>
        <authorList>
            <person name="Hull J.J."/>
            <person name="Chaney K."/>
            <person name="Geib S.M."/>
            <person name="Fabrick J.A."/>
            <person name="Brent C.S."/>
            <person name="Walsh D."/>
            <person name="Lavine L.C."/>
        </authorList>
    </citation>
    <scope>NUCLEOTIDE SEQUENCE</scope>
</reference>
<sequence length="121" mass="13072">METIEVVPENSAPSVKVAGKRGVGPSTCDGNNSQIQPTIQRIGGHERPELDFPFYESTKGLRDEEIEKLLTLKSCAVITEGSTNNEDEACVNEVAISKKPKSVFVSEHSALPVTMTGKRQG</sequence>
<name>A0A0A9WTM2_LYGHE</name>
<accession>A0A0A9WTM2</accession>
<evidence type="ECO:0000256" key="1">
    <source>
        <dbReference type="SAM" id="MobiDB-lite"/>
    </source>
</evidence>